<dbReference type="EMBL" id="JACBKZ010000015">
    <property type="protein sequence ID" value="KAF5930970.1"/>
    <property type="molecule type" value="Genomic_DNA"/>
</dbReference>
<gene>
    <name evidence="3" type="ORF">HYC85_031843</name>
</gene>
<dbReference type="InterPro" id="IPR003245">
    <property type="entry name" value="Phytocyanin_dom"/>
</dbReference>
<dbReference type="Pfam" id="PF02298">
    <property type="entry name" value="Cu_bind_like"/>
    <property type="match status" value="1"/>
</dbReference>
<evidence type="ECO:0000313" key="4">
    <source>
        <dbReference type="Proteomes" id="UP000593564"/>
    </source>
</evidence>
<reference evidence="3 4" key="2">
    <citation type="submission" date="2020-07" db="EMBL/GenBank/DDBJ databases">
        <title>Genome assembly of wild tea tree DASZ reveals pedigree and selection history of tea varieties.</title>
        <authorList>
            <person name="Zhang W."/>
        </authorList>
    </citation>
    <scope>NUCLEOTIDE SEQUENCE [LARGE SCALE GENOMIC DNA]</scope>
    <source>
        <strain evidence="4">cv. G240</strain>
        <tissue evidence="3">Leaf</tissue>
    </source>
</reference>
<dbReference type="AlphaFoldDB" id="A0A7J7FRK8"/>
<dbReference type="PANTHER" id="PTHR33021">
    <property type="entry name" value="BLUE COPPER PROTEIN"/>
    <property type="match status" value="1"/>
</dbReference>
<feature type="chain" id="PRO_5029896796" description="Phytocyanin domain-containing protein" evidence="1">
    <location>
        <begin position="26"/>
        <end position="103"/>
    </location>
</feature>
<sequence>MAGSARDLVSSVLVFLTMIISFSEGREFLVGCKTNTWKTVLSEFESLNLWAQNSRFLIGDSLVWNYDGNKDSMVEVRKRDYITCHTSSPIAEHKDSDTKVKLN</sequence>
<dbReference type="Proteomes" id="UP000593564">
    <property type="component" value="Unassembled WGS sequence"/>
</dbReference>
<dbReference type="GO" id="GO:0009055">
    <property type="term" value="F:electron transfer activity"/>
    <property type="evidence" value="ECO:0007669"/>
    <property type="project" value="InterPro"/>
</dbReference>
<reference evidence="4" key="1">
    <citation type="journal article" date="2020" name="Nat. Commun.">
        <title>Genome assembly of wild tea tree DASZ reveals pedigree and selection history of tea varieties.</title>
        <authorList>
            <person name="Zhang W."/>
            <person name="Zhang Y."/>
            <person name="Qiu H."/>
            <person name="Guo Y."/>
            <person name="Wan H."/>
            <person name="Zhang X."/>
            <person name="Scossa F."/>
            <person name="Alseekh S."/>
            <person name="Zhang Q."/>
            <person name="Wang P."/>
            <person name="Xu L."/>
            <person name="Schmidt M.H."/>
            <person name="Jia X."/>
            <person name="Li D."/>
            <person name="Zhu A."/>
            <person name="Guo F."/>
            <person name="Chen W."/>
            <person name="Ni D."/>
            <person name="Usadel B."/>
            <person name="Fernie A.R."/>
            <person name="Wen W."/>
        </authorList>
    </citation>
    <scope>NUCLEOTIDE SEQUENCE [LARGE SCALE GENOMIC DNA]</scope>
    <source>
        <strain evidence="4">cv. G240</strain>
    </source>
</reference>
<feature type="signal peptide" evidence="1">
    <location>
        <begin position="1"/>
        <end position="25"/>
    </location>
</feature>
<dbReference type="GO" id="GO:0005886">
    <property type="term" value="C:plasma membrane"/>
    <property type="evidence" value="ECO:0007669"/>
    <property type="project" value="TreeGrafter"/>
</dbReference>
<dbReference type="SUPFAM" id="SSF49503">
    <property type="entry name" value="Cupredoxins"/>
    <property type="match status" value="1"/>
</dbReference>
<dbReference type="Gene3D" id="2.60.40.420">
    <property type="entry name" value="Cupredoxins - blue copper proteins"/>
    <property type="match status" value="1"/>
</dbReference>
<feature type="domain" description="Phytocyanin" evidence="2">
    <location>
        <begin position="26"/>
        <end position="103"/>
    </location>
</feature>
<protein>
    <recommendedName>
        <fullName evidence="2">Phytocyanin domain-containing protein</fullName>
    </recommendedName>
</protein>
<name>A0A7J7FRK8_CAMSI</name>
<comment type="caution">
    <text evidence="3">The sequence shown here is derived from an EMBL/GenBank/DDBJ whole genome shotgun (WGS) entry which is preliminary data.</text>
</comment>
<dbReference type="InterPro" id="IPR039391">
    <property type="entry name" value="Phytocyanin-like"/>
</dbReference>
<accession>A0A7J7FRK8</accession>
<evidence type="ECO:0000256" key="1">
    <source>
        <dbReference type="SAM" id="SignalP"/>
    </source>
</evidence>
<evidence type="ECO:0000259" key="2">
    <source>
        <dbReference type="PROSITE" id="PS51485"/>
    </source>
</evidence>
<keyword evidence="4" id="KW-1185">Reference proteome</keyword>
<organism evidence="3 4">
    <name type="scientific">Camellia sinensis</name>
    <name type="common">Tea plant</name>
    <name type="synonym">Thea sinensis</name>
    <dbReference type="NCBI Taxonomy" id="4442"/>
    <lineage>
        <taxon>Eukaryota</taxon>
        <taxon>Viridiplantae</taxon>
        <taxon>Streptophyta</taxon>
        <taxon>Embryophyta</taxon>
        <taxon>Tracheophyta</taxon>
        <taxon>Spermatophyta</taxon>
        <taxon>Magnoliopsida</taxon>
        <taxon>eudicotyledons</taxon>
        <taxon>Gunneridae</taxon>
        <taxon>Pentapetalae</taxon>
        <taxon>asterids</taxon>
        <taxon>Ericales</taxon>
        <taxon>Theaceae</taxon>
        <taxon>Camellia</taxon>
    </lineage>
</organism>
<keyword evidence="1" id="KW-0732">Signal</keyword>
<evidence type="ECO:0000313" key="3">
    <source>
        <dbReference type="EMBL" id="KAF5930970.1"/>
    </source>
</evidence>
<dbReference type="PROSITE" id="PS51485">
    <property type="entry name" value="PHYTOCYANIN"/>
    <property type="match status" value="1"/>
</dbReference>
<dbReference type="PANTHER" id="PTHR33021:SF197">
    <property type="entry name" value="EARLY NODULIN-LIKE PROTEIN 13"/>
    <property type="match status" value="1"/>
</dbReference>
<dbReference type="InterPro" id="IPR008972">
    <property type="entry name" value="Cupredoxin"/>
</dbReference>
<proteinExistence type="predicted"/>